<accession>A0A1I6L0L2</accession>
<dbReference type="EMBL" id="FOYZ01000012">
    <property type="protein sequence ID" value="SFR96991.1"/>
    <property type="molecule type" value="Genomic_DNA"/>
</dbReference>
<dbReference type="PROSITE" id="PS50075">
    <property type="entry name" value="CARRIER"/>
    <property type="match status" value="1"/>
</dbReference>
<keyword evidence="3" id="KW-1185">Reference proteome</keyword>
<evidence type="ECO:0000313" key="3">
    <source>
        <dbReference type="Proteomes" id="UP000199659"/>
    </source>
</evidence>
<dbReference type="RefSeq" id="WP_092562319.1">
    <property type="nucleotide sequence ID" value="NZ_FOYZ01000012.1"/>
</dbReference>
<dbReference type="AlphaFoldDB" id="A0A1I6L0L2"/>
<reference evidence="2 3" key="1">
    <citation type="submission" date="2016-10" db="EMBL/GenBank/DDBJ databases">
        <authorList>
            <person name="de Groot N.N."/>
        </authorList>
    </citation>
    <scope>NUCLEOTIDE SEQUENCE [LARGE SCALE GENOMIC DNA]</scope>
    <source>
        <strain evidence="2 3">743A</strain>
    </source>
</reference>
<dbReference type="SUPFAM" id="SSF47336">
    <property type="entry name" value="ACP-like"/>
    <property type="match status" value="1"/>
</dbReference>
<dbReference type="InterPro" id="IPR036736">
    <property type="entry name" value="ACP-like_sf"/>
</dbReference>
<proteinExistence type="predicted"/>
<dbReference type="Proteomes" id="UP000199659">
    <property type="component" value="Unassembled WGS sequence"/>
</dbReference>
<feature type="domain" description="Carrier" evidence="1">
    <location>
        <begin position="4"/>
        <end position="84"/>
    </location>
</feature>
<organism evidence="2 3">
    <name type="scientific">Anaeromicropila populeti</name>
    <dbReference type="NCBI Taxonomy" id="37658"/>
    <lineage>
        <taxon>Bacteria</taxon>
        <taxon>Bacillati</taxon>
        <taxon>Bacillota</taxon>
        <taxon>Clostridia</taxon>
        <taxon>Lachnospirales</taxon>
        <taxon>Lachnospiraceae</taxon>
        <taxon>Anaeromicropila</taxon>
    </lineage>
</organism>
<dbReference type="STRING" id="37658.SAMN05661086_02956"/>
<evidence type="ECO:0000259" key="1">
    <source>
        <dbReference type="PROSITE" id="PS50075"/>
    </source>
</evidence>
<sequence>MDDEKIKKVVLEIIKSIVPKNMKKTVTLEMELRDELNLDSIKLISLVTILEEKANFDSMLASSEVDFTEIMSGNDLVKVVLEYQK</sequence>
<protein>
    <recommendedName>
        <fullName evidence="1">Carrier domain-containing protein</fullName>
    </recommendedName>
</protein>
<dbReference type="InterPro" id="IPR009081">
    <property type="entry name" value="PP-bd_ACP"/>
</dbReference>
<name>A0A1I6L0L2_9FIRM</name>
<evidence type="ECO:0000313" key="2">
    <source>
        <dbReference type="EMBL" id="SFR96991.1"/>
    </source>
</evidence>
<gene>
    <name evidence="2" type="ORF">SAMN05661086_02956</name>
</gene>
<dbReference type="Gene3D" id="1.10.1200.10">
    <property type="entry name" value="ACP-like"/>
    <property type="match status" value="1"/>
</dbReference>